<dbReference type="PANTHER" id="PTHR34217">
    <property type="entry name" value="METAL-DEPENDENT CARBOXYPEPTIDASE"/>
    <property type="match status" value="1"/>
</dbReference>
<dbReference type="PRINTS" id="PR00998">
    <property type="entry name" value="CRBOXYPTASET"/>
</dbReference>
<dbReference type="Proteomes" id="UP000324974">
    <property type="component" value="Chromosome"/>
</dbReference>
<evidence type="ECO:0000256" key="6">
    <source>
        <dbReference type="ARBA" id="ARBA00052755"/>
    </source>
</evidence>
<sequence>MNTLSPYADLMYRSRQVALLGSCSSVLGWDQQTYMPKGGAAFRGEQLALLATLAHKQATDARVGELLGQVEAEPRPADSVEASNVRELRHAYDRAVKIPPRLVEELARVTAQANEAWIEARAKSDFSRFAPFLEQIVALKREEAAFVGWQEHPYDALLDEYEPGAKSSQIRSLFAELSAGLVPIIRQIRGATKTPDATILQRDFPTDRQHLFAESAAAAIGFDFHTGRLDTTTHPFCSGFGPGDCRITTRYNPKAFNEAFFGVLHEAGHGLYEQNLPANRYGEPTAQACSLGIHESQSRLWENLVGRSRPFWDHFFPRLQQTFPSVRDVSADAFHFTINEVRPSFIRVEADEATYNLHIILRFEIELALMSGDLLVADLPAAWNEKFRAMFDLTPPSDREGCLQDIHWSFGGIGYFPTYTLGNLFAAQFMHAARNQLPDVDAAMRQGDFRGLREWLIANIHHHGRHYRAGALCERVTGTPLRVQPFLDQLKAKFFPLYEVS</sequence>
<keyword evidence="1 8" id="KW-0121">Carboxypeptidase</keyword>
<comment type="similarity">
    <text evidence="7 8">Belongs to the peptidase M32 family.</text>
</comment>
<comment type="catalytic activity">
    <reaction evidence="6 8">
        <text>Release of a C-terminal amino acid with broad specificity, except for -Pro.</text>
        <dbReference type="EC" id="3.4.17.19"/>
    </reaction>
</comment>
<comment type="function">
    <text evidence="8">Broad specificity carboxypetidase that releases amino acids sequentially from the C-terminus, including neutral, aromatic, polar and basic residues.</text>
</comment>
<evidence type="ECO:0000313" key="11">
    <source>
        <dbReference type="EMBL" id="QEL18199.1"/>
    </source>
</evidence>
<evidence type="ECO:0000256" key="7">
    <source>
        <dbReference type="ARBA" id="ARBA00061580"/>
    </source>
</evidence>
<reference evidence="12" key="1">
    <citation type="submission" date="2019-08" db="EMBL/GenBank/DDBJ databases">
        <title>Limnoglobus roseus gen. nov., sp. nov., a novel freshwater planctomycete with a giant genome from the family Gemmataceae.</title>
        <authorList>
            <person name="Kulichevskaya I.S."/>
            <person name="Naumoff D.G."/>
            <person name="Miroshnikov K."/>
            <person name="Ivanova A."/>
            <person name="Philippov D.A."/>
            <person name="Hakobyan A."/>
            <person name="Rijpstra I.C."/>
            <person name="Sinninghe Damste J.S."/>
            <person name="Liesack W."/>
            <person name="Dedysh S.N."/>
        </authorList>
    </citation>
    <scope>NUCLEOTIDE SEQUENCE [LARGE SCALE GENOMIC DNA]</scope>
    <source>
        <strain evidence="12">PX52</strain>
    </source>
</reference>
<evidence type="ECO:0000256" key="4">
    <source>
        <dbReference type="ARBA" id="ARBA00022801"/>
    </source>
</evidence>
<gene>
    <name evidence="11" type="ORF">PX52LOC_05213</name>
</gene>
<feature type="active site" description="Proton donor/acceptor" evidence="10">
    <location>
        <position position="266"/>
    </location>
</feature>
<dbReference type="Gene3D" id="1.10.1370.30">
    <property type="match status" value="1"/>
</dbReference>
<dbReference type="GO" id="GO:0008270">
    <property type="term" value="F:zinc ion binding"/>
    <property type="evidence" value="ECO:0007669"/>
    <property type="project" value="UniProtKB-ARBA"/>
</dbReference>
<keyword evidence="5 8" id="KW-0482">Metalloprotease</keyword>
<evidence type="ECO:0000256" key="9">
    <source>
        <dbReference type="PIRSR" id="PIRSR006615-1"/>
    </source>
</evidence>
<name>A0A5C1AFJ8_9BACT</name>
<keyword evidence="2 8" id="KW-0645">Protease</keyword>
<dbReference type="EC" id="3.4.17.19" evidence="8"/>
<organism evidence="11 12">
    <name type="scientific">Limnoglobus roseus</name>
    <dbReference type="NCBI Taxonomy" id="2598579"/>
    <lineage>
        <taxon>Bacteria</taxon>
        <taxon>Pseudomonadati</taxon>
        <taxon>Planctomycetota</taxon>
        <taxon>Planctomycetia</taxon>
        <taxon>Gemmatales</taxon>
        <taxon>Gemmataceae</taxon>
        <taxon>Limnoglobus</taxon>
    </lineage>
</organism>
<feature type="binding site" evidence="9">
    <location>
        <position position="295"/>
    </location>
    <ligand>
        <name>Zn(2+)</name>
        <dbReference type="ChEBI" id="CHEBI:29105"/>
        <note>catalytic</note>
    </ligand>
</feature>
<keyword evidence="4 8" id="KW-0378">Hydrolase</keyword>
<dbReference type="FunFam" id="1.10.1370.30:FF:000003">
    <property type="entry name" value="Thermostable carboxypeptidase 1"/>
    <property type="match status" value="1"/>
</dbReference>
<evidence type="ECO:0000256" key="8">
    <source>
        <dbReference type="PIRNR" id="PIRNR006615"/>
    </source>
</evidence>
<dbReference type="InterPro" id="IPR001333">
    <property type="entry name" value="Peptidase_M32_Taq"/>
</dbReference>
<dbReference type="PIRSF" id="PIRSF006615">
    <property type="entry name" value="Zn_crbxpep_Taq"/>
    <property type="match status" value="1"/>
</dbReference>
<dbReference type="Pfam" id="PF02074">
    <property type="entry name" value="Peptidase_M32"/>
    <property type="match status" value="1"/>
</dbReference>
<accession>A0A5C1AFJ8</accession>
<evidence type="ECO:0000313" key="12">
    <source>
        <dbReference type="Proteomes" id="UP000324974"/>
    </source>
</evidence>
<dbReference type="SUPFAM" id="SSF55486">
    <property type="entry name" value="Metalloproteases ('zincins'), catalytic domain"/>
    <property type="match status" value="1"/>
</dbReference>
<dbReference type="AlphaFoldDB" id="A0A5C1AFJ8"/>
<evidence type="ECO:0000256" key="5">
    <source>
        <dbReference type="ARBA" id="ARBA00023049"/>
    </source>
</evidence>
<evidence type="ECO:0000256" key="2">
    <source>
        <dbReference type="ARBA" id="ARBA00022670"/>
    </source>
</evidence>
<evidence type="ECO:0000256" key="10">
    <source>
        <dbReference type="PIRSR" id="PIRSR006615-2"/>
    </source>
</evidence>
<feature type="binding site" evidence="9">
    <location>
        <position position="265"/>
    </location>
    <ligand>
        <name>Zn(2+)</name>
        <dbReference type="ChEBI" id="CHEBI:29105"/>
        <note>catalytic</note>
    </ligand>
</feature>
<feature type="binding site" evidence="9">
    <location>
        <position position="269"/>
    </location>
    <ligand>
        <name>Zn(2+)</name>
        <dbReference type="ChEBI" id="CHEBI:29105"/>
        <note>catalytic</note>
    </ligand>
</feature>
<evidence type="ECO:0000256" key="3">
    <source>
        <dbReference type="ARBA" id="ARBA00022723"/>
    </source>
</evidence>
<dbReference type="OrthoDB" id="9772308at2"/>
<keyword evidence="9" id="KW-0862">Zinc</keyword>
<dbReference type="KEGG" id="lrs:PX52LOC_05213"/>
<dbReference type="RefSeq" id="WP_149112727.1">
    <property type="nucleotide sequence ID" value="NZ_CP042425.1"/>
</dbReference>
<dbReference type="GO" id="GO:0006508">
    <property type="term" value="P:proteolysis"/>
    <property type="evidence" value="ECO:0007669"/>
    <property type="project" value="UniProtKB-UniRule"/>
</dbReference>
<dbReference type="PANTHER" id="PTHR34217:SF1">
    <property type="entry name" value="CARBOXYPEPTIDASE 1"/>
    <property type="match status" value="1"/>
</dbReference>
<protein>
    <recommendedName>
        <fullName evidence="8">Metal-dependent carboxypeptidase</fullName>
        <ecNumber evidence="8">3.4.17.19</ecNumber>
    </recommendedName>
</protein>
<dbReference type="PROSITE" id="PS52034">
    <property type="entry name" value="PEPTIDASE_M32"/>
    <property type="match status" value="1"/>
</dbReference>
<proteinExistence type="inferred from homology"/>
<evidence type="ECO:0000256" key="1">
    <source>
        <dbReference type="ARBA" id="ARBA00022645"/>
    </source>
</evidence>
<comment type="cofactor">
    <cofactor evidence="9">
        <name>Zn(2+)</name>
        <dbReference type="ChEBI" id="CHEBI:29105"/>
    </cofactor>
    <text evidence="9">Binds 1 zinc ion per subunit.</text>
</comment>
<dbReference type="CDD" id="cd06460">
    <property type="entry name" value="M32_Taq"/>
    <property type="match status" value="1"/>
</dbReference>
<dbReference type="EMBL" id="CP042425">
    <property type="protein sequence ID" value="QEL18199.1"/>
    <property type="molecule type" value="Genomic_DNA"/>
</dbReference>
<keyword evidence="12" id="KW-1185">Reference proteome</keyword>
<dbReference type="GO" id="GO:0004181">
    <property type="term" value="F:metallocarboxypeptidase activity"/>
    <property type="evidence" value="ECO:0007669"/>
    <property type="project" value="UniProtKB-UniRule"/>
</dbReference>
<keyword evidence="3 8" id="KW-0479">Metal-binding</keyword>